<name>A0A545V7I2_9HYPO</name>
<feature type="transmembrane region" description="Helical" evidence="2">
    <location>
        <begin position="52"/>
        <end position="74"/>
    </location>
</feature>
<organism evidence="3 4">
    <name type="scientific">Cordyceps javanica</name>
    <dbReference type="NCBI Taxonomy" id="43265"/>
    <lineage>
        <taxon>Eukaryota</taxon>
        <taxon>Fungi</taxon>
        <taxon>Dikarya</taxon>
        <taxon>Ascomycota</taxon>
        <taxon>Pezizomycotina</taxon>
        <taxon>Sordariomycetes</taxon>
        <taxon>Hypocreomycetidae</taxon>
        <taxon>Hypocreales</taxon>
        <taxon>Cordycipitaceae</taxon>
        <taxon>Cordyceps</taxon>
    </lineage>
</organism>
<evidence type="ECO:0000313" key="3">
    <source>
        <dbReference type="EMBL" id="TQV97686.1"/>
    </source>
</evidence>
<evidence type="ECO:0000313" key="4">
    <source>
        <dbReference type="Proteomes" id="UP000315783"/>
    </source>
</evidence>
<evidence type="ECO:0000256" key="2">
    <source>
        <dbReference type="SAM" id="Phobius"/>
    </source>
</evidence>
<keyword evidence="2" id="KW-0812">Transmembrane</keyword>
<dbReference type="AlphaFoldDB" id="A0A545V7I2"/>
<keyword evidence="4" id="KW-1185">Reference proteome</keyword>
<proteinExistence type="predicted"/>
<dbReference type="Proteomes" id="UP000315783">
    <property type="component" value="Unassembled WGS sequence"/>
</dbReference>
<comment type="caution">
    <text evidence="3">The sequence shown here is derived from an EMBL/GenBank/DDBJ whole genome shotgun (WGS) entry which is preliminary data.</text>
</comment>
<evidence type="ECO:0000256" key="1">
    <source>
        <dbReference type="SAM" id="MobiDB-lite"/>
    </source>
</evidence>
<reference evidence="3 4" key="1">
    <citation type="journal article" date="2019" name="Appl. Microbiol. Biotechnol.">
        <title>Genome sequence of Isaria javanica and comparative genome analysis insights into family S53 peptidase evolution in fungal entomopathogens.</title>
        <authorList>
            <person name="Lin R."/>
            <person name="Zhang X."/>
            <person name="Xin B."/>
            <person name="Zou M."/>
            <person name="Gao Y."/>
            <person name="Qin F."/>
            <person name="Hu Q."/>
            <person name="Xie B."/>
            <person name="Cheng X."/>
        </authorList>
    </citation>
    <scope>NUCLEOTIDE SEQUENCE [LARGE SCALE GENOMIC DNA]</scope>
    <source>
        <strain evidence="3 4">IJ1G</strain>
    </source>
</reference>
<keyword evidence="2" id="KW-0472">Membrane</keyword>
<sequence>MLHAGGANSPCYKAQPKKGPPTGTSNHCYSRFAFDMKPGAHRLYAAPVATNYGFALLALYQYFFSFLFFLVRFAKETKSTHARQSIPMSPPLDIRRPANGEALLARSSPPRSPSFYTAGLQVSQMSVQHSLSPPPALCESGTVKFSSGKPVWQWVLLECDGAGVASSQPHNDHSTFHS</sequence>
<keyword evidence="2" id="KW-1133">Transmembrane helix</keyword>
<protein>
    <submittedName>
        <fullName evidence="3">Uncharacterized protein</fullName>
    </submittedName>
</protein>
<gene>
    <name evidence="3" type="ORF">IF1G_03429</name>
</gene>
<feature type="region of interest" description="Disordered" evidence="1">
    <location>
        <begin position="1"/>
        <end position="23"/>
    </location>
</feature>
<dbReference type="EMBL" id="SPUK01000004">
    <property type="protein sequence ID" value="TQV97686.1"/>
    <property type="molecule type" value="Genomic_DNA"/>
</dbReference>
<accession>A0A545V7I2</accession>